<comment type="similarity">
    <text evidence="1">Belongs to the peptidase S54 family.</text>
</comment>
<name>A0ABS6T3G7_9RHOB</name>
<feature type="domain" description="Peptidase S54 rhomboid" evidence="4">
    <location>
        <begin position="68"/>
        <end position="206"/>
    </location>
</feature>
<evidence type="ECO:0000259" key="4">
    <source>
        <dbReference type="Pfam" id="PF01694"/>
    </source>
</evidence>
<dbReference type="Pfam" id="PF01694">
    <property type="entry name" value="Rhomboid"/>
    <property type="match status" value="1"/>
</dbReference>
<feature type="transmembrane region" description="Helical" evidence="3">
    <location>
        <begin position="132"/>
        <end position="150"/>
    </location>
</feature>
<organism evidence="5 6">
    <name type="scientific">Maritimibacter dapengensis</name>
    <dbReference type="NCBI Taxonomy" id="2836868"/>
    <lineage>
        <taxon>Bacteria</taxon>
        <taxon>Pseudomonadati</taxon>
        <taxon>Pseudomonadota</taxon>
        <taxon>Alphaproteobacteria</taxon>
        <taxon>Rhodobacterales</taxon>
        <taxon>Roseobacteraceae</taxon>
        <taxon>Maritimibacter</taxon>
    </lineage>
</organism>
<evidence type="ECO:0000313" key="5">
    <source>
        <dbReference type="EMBL" id="MBV7379806.1"/>
    </source>
</evidence>
<keyword evidence="3" id="KW-1133">Transmembrane helix</keyword>
<protein>
    <submittedName>
        <fullName evidence="5">Rhomboid family intramembrane serine protease</fullName>
    </submittedName>
</protein>
<keyword evidence="2" id="KW-0378">Hydrolase</keyword>
<dbReference type="InterPro" id="IPR050925">
    <property type="entry name" value="Rhomboid_protease_S54"/>
</dbReference>
<accession>A0ABS6T3G7</accession>
<keyword evidence="3" id="KW-0472">Membrane</keyword>
<feature type="transmembrane region" description="Helical" evidence="3">
    <location>
        <begin position="162"/>
        <end position="182"/>
    </location>
</feature>
<dbReference type="GO" id="GO:0006508">
    <property type="term" value="P:proteolysis"/>
    <property type="evidence" value="ECO:0007669"/>
    <property type="project" value="UniProtKB-KW"/>
</dbReference>
<evidence type="ECO:0000256" key="3">
    <source>
        <dbReference type="SAM" id="Phobius"/>
    </source>
</evidence>
<dbReference type="PANTHER" id="PTHR43731:SF14">
    <property type="entry name" value="PRESENILIN-ASSOCIATED RHOMBOID-LIKE PROTEIN, MITOCHONDRIAL"/>
    <property type="match status" value="1"/>
</dbReference>
<dbReference type="GO" id="GO:0008233">
    <property type="term" value="F:peptidase activity"/>
    <property type="evidence" value="ECO:0007669"/>
    <property type="project" value="UniProtKB-KW"/>
</dbReference>
<evidence type="ECO:0000313" key="6">
    <source>
        <dbReference type="Proteomes" id="UP000756530"/>
    </source>
</evidence>
<comment type="caution">
    <text evidence="5">The sequence shown here is derived from an EMBL/GenBank/DDBJ whole genome shotgun (WGS) entry which is preliminary data.</text>
</comment>
<feature type="transmembrane region" description="Helical" evidence="3">
    <location>
        <begin position="107"/>
        <end position="126"/>
    </location>
</feature>
<reference evidence="5 6" key="1">
    <citation type="submission" date="2021-05" db="EMBL/GenBank/DDBJ databases">
        <title>Culturable bacteria isolated from Daya Bay.</title>
        <authorList>
            <person name="Zheng W."/>
            <person name="Yu S."/>
            <person name="Huang Y."/>
        </authorList>
    </citation>
    <scope>NUCLEOTIDE SEQUENCE [LARGE SCALE GENOMIC DNA]</scope>
    <source>
        <strain evidence="5 6">DP4N28-5</strain>
    </source>
</reference>
<sequence length="220" mass="24167">MGSRQKHVPPLGAAIVALVLANVGIELVLTAADYGVLGTQRWRAIAYQNGAFWAGLLHDWRPNFPAQPWTMFLSYSLLHSGPVHMIGNMLVLWVVGRILRLRLGVKGFFFVYLVSAVGGALLFGLLTSSPQPMVGASGALFGLVGTWQYWRWSGRRRARRSLRPVLQTIAVLVALNAVVWVLQGGLLAWETHLGGFVAGWLAAALIEWKRGGPLRRRHVA</sequence>
<gene>
    <name evidence="5" type="ORF">KJP28_12810</name>
</gene>
<dbReference type="EMBL" id="JAHUZE010000003">
    <property type="protein sequence ID" value="MBV7379806.1"/>
    <property type="molecule type" value="Genomic_DNA"/>
</dbReference>
<proteinExistence type="inferred from homology"/>
<dbReference type="Proteomes" id="UP000756530">
    <property type="component" value="Unassembled WGS sequence"/>
</dbReference>
<feature type="transmembrane region" description="Helical" evidence="3">
    <location>
        <begin position="188"/>
        <end position="208"/>
    </location>
</feature>
<dbReference type="InterPro" id="IPR022764">
    <property type="entry name" value="Peptidase_S54_rhomboid_dom"/>
</dbReference>
<keyword evidence="3" id="KW-0812">Transmembrane</keyword>
<evidence type="ECO:0000256" key="1">
    <source>
        <dbReference type="ARBA" id="ARBA00009045"/>
    </source>
</evidence>
<dbReference type="PANTHER" id="PTHR43731">
    <property type="entry name" value="RHOMBOID PROTEASE"/>
    <property type="match status" value="1"/>
</dbReference>
<keyword evidence="5" id="KW-0645">Protease</keyword>
<evidence type="ECO:0000256" key="2">
    <source>
        <dbReference type="ARBA" id="ARBA00022801"/>
    </source>
</evidence>
<feature type="transmembrane region" description="Helical" evidence="3">
    <location>
        <begin position="12"/>
        <end position="32"/>
    </location>
</feature>
<keyword evidence="6" id="KW-1185">Reference proteome</keyword>
<feature type="transmembrane region" description="Helical" evidence="3">
    <location>
        <begin position="72"/>
        <end position="95"/>
    </location>
</feature>